<sequence>MQVTPELIEMITKQVMGCLKTEEKGRDACAKLFVAGEKNTADCLTGQFVIETAKDRQGCVNAAEYEAFVITSMDTQLLADLALGTCRLEDSKILSDALLLGKNVYAAEEGITFMKYRHTANARYYQLFVEYLKKLESYGIAVMPFEKISRSLSVKENDREESIKKQEPAQKKEVSLFSADMARSFARKGETTLKVFKGTLITPLAKDILREKKIKIVYET</sequence>
<comment type="caution">
    <text evidence="1">The sequence shown here is derived from an EMBL/GenBank/DDBJ whole genome shotgun (WGS) entry which is preliminary data.</text>
</comment>
<evidence type="ECO:0008006" key="3">
    <source>
        <dbReference type="Google" id="ProtNLM"/>
    </source>
</evidence>
<proteinExistence type="predicted"/>
<evidence type="ECO:0000313" key="2">
    <source>
        <dbReference type="Proteomes" id="UP001652442"/>
    </source>
</evidence>
<evidence type="ECO:0000313" key="1">
    <source>
        <dbReference type="EMBL" id="MCU6760795.1"/>
    </source>
</evidence>
<keyword evidence="2" id="KW-1185">Reference proteome</keyword>
<organism evidence="1 2">
    <name type="scientific">Brotonthovivens ammoniilytica</name>
    <dbReference type="NCBI Taxonomy" id="2981725"/>
    <lineage>
        <taxon>Bacteria</taxon>
        <taxon>Bacillati</taxon>
        <taxon>Bacillota</taxon>
        <taxon>Clostridia</taxon>
        <taxon>Lachnospirales</taxon>
        <taxon>Lachnospiraceae</taxon>
        <taxon>Brotonthovivens</taxon>
    </lineage>
</organism>
<protein>
    <recommendedName>
        <fullName evidence="3">Ethanolamine utilization protein</fullName>
    </recommendedName>
</protein>
<reference evidence="1 2" key="1">
    <citation type="journal article" date="2021" name="ISME Commun">
        <title>Automated analysis of genomic sequences facilitates high-throughput and comprehensive description of bacteria.</title>
        <authorList>
            <person name="Hitch T.C.A."/>
        </authorList>
    </citation>
    <scope>NUCLEOTIDE SEQUENCE [LARGE SCALE GENOMIC DNA]</scope>
    <source>
        <strain evidence="1 2">Sanger_109</strain>
    </source>
</reference>
<dbReference type="Proteomes" id="UP001652442">
    <property type="component" value="Unassembled WGS sequence"/>
</dbReference>
<accession>A0ABT2TF43</accession>
<gene>
    <name evidence="1" type="ORF">OCV88_00410</name>
</gene>
<dbReference type="RefSeq" id="WP_158423679.1">
    <property type="nucleotide sequence ID" value="NZ_JAOQJQ010000001.1"/>
</dbReference>
<name>A0ABT2TF43_9FIRM</name>
<dbReference type="EMBL" id="JAOQJQ010000001">
    <property type="protein sequence ID" value="MCU6760795.1"/>
    <property type="molecule type" value="Genomic_DNA"/>
</dbReference>